<evidence type="ECO:0000313" key="2">
    <source>
        <dbReference type="Proteomes" id="UP000282957"/>
    </source>
</evidence>
<proteinExistence type="predicted"/>
<gene>
    <name evidence="1" type="ORF">EOD42_14050</name>
</gene>
<dbReference type="RefSeq" id="WP_127788165.1">
    <property type="nucleotide sequence ID" value="NZ_SACL01000004.1"/>
</dbReference>
<dbReference type="EMBL" id="SACL01000004">
    <property type="protein sequence ID" value="RVT96232.1"/>
    <property type="molecule type" value="Genomic_DNA"/>
</dbReference>
<keyword evidence="2" id="KW-1185">Reference proteome</keyword>
<sequence>MLLSLLKVDEERRLVYARAATSEPDRSGEMLDYATAKPAFEEWSRGIEEASGGLSKGNLRVQHDPKSVAGKIVDMSFDDANEAVDVVCKVVSDEAWKMCLEGCFTGLSIGGGYARKWKDESTGLTKYTPRLTEISLVDNPCIPGARIIRLEKADGAVADLLLKGRARSFDEILPLPAFRSFEEVLKAAPRPRTFEDVLRKGGTAICAARPLH</sequence>
<name>A0A437MF36_9PROT</name>
<dbReference type="AlphaFoldDB" id="A0A437MF36"/>
<comment type="caution">
    <text evidence="1">The sequence shown here is derived from an EMBL/GenBank/DDBJ whole genome shotgun (WGS) entry which is preliminary data.</text>
</comment>
<dbReference type="Proteomes" id="UP000282957">
    <property type="component" value="Unassembled WGS sequence"/>
</dbReference>
<accession>A0A437MF36</accession>
<evidence type="ECO:0008006" key="3">
    <source>
        <dbReference type="Google" id="ProtNLM"/>
    </source>
</evidence>
<evidence type="ECO:0000313" key="1">
    <source>
        <dbReference type="EMBL" id="RVT96232.1"/>
    </source>
</evidence>
<organism evidence="1 2">
    <name type="scientific">Rhodovarius crocodyli</name>
    <dbReference type="NCBI Taxonomy" id="1979269"/>
    <lineage>
        <taxon>Bacteria</taxon>
        <taxon>Pseudomonadati</taxon>
        <taxon>Pseudomonadota</taxon>
        <taxon>Alphaproteobacteria</taxon>
        <taxon>Acetobacterales</taxon>
        <taxon>Roseomonadaceae</taxon>
        <taxon>Rhodovarius</taxon>
    </lineage>
</organism>
<protein>
    <recommendedName>
        <fullName evidence="3">HK97 family phage prohead protease</fullName>
    </recommendedName>
</protein>
<reference evidence="1 2" key="1">
    <citation type="submission" date="2019-01" db="EMBL/GenBank/DDBJ databases">
        <authorList>
            <person name="Chen W.-M."/>
        </authorList>
    </citation>
    <scope>NUCLEOTIDE SEQUENCE [LARGE SCALE GENOMIC DNA]</scope>
    <source>
        <strain evidence="1 2">CCP-6</strain>
    </source>
</reference>
<dbReference type="OrthoDB" id="9801098at2"/>